<dbReference type="EMBL" id="JARKIK010000035">
    <property type="protein sequence ID" value="KAK8739798.1"/>
    <property type="molecule type" value="Genomic_DNA"/>
</dbReference>
<comment type="subcellular location">
    <subcellularLocation>
        <location evidence="1">Cell membrane</location>
        <topology evidence="1">Multi-pass membrane protein</topology>
    </subcellularLocation>
</comment>
<evidence type="ECO:0000256" key="7">
    <source>
        <dbReference type="ARBA" id="ARBA00022989"/>
    </source>
</evidence>
<feature type="compositionally biased region" description="Pro residues" evidence="11">
    <location>
        <begin position="1"/>
        <end position="13"/>
    </location>
</feature>
<dbReference type="Pfam" id="PF03189">
    <property type="entry name" value="Otopetrin"/>
    <property type="match status" value="1"/>
</dbReference>
<gene>
    <name evidence="13" type="ORF">OTU49_003201</name>
</gene>
<keyword evidence="4" id="KW-1003">Cell membrane</keyword>
<evidence type="ECO:0000256" key="5">
    <source>
        <dbReference type="ARBA" id="ARBA00022692"/>
    </source>
</evidence>
<dbReference type="PANTHER" id="PTHR21522">
    <property type="entry name" value="PROTON CHANNEL OTOP"/>
    <property type="match status" value="1"/>
</dbReference>
<feature type="transmembrane region" description="Helical" evidence="12">
    <location>
        <begin position="714"/>
        <end position="736"/>
    </location>
</feature>
<dbReference type="GO" id="GO:0005886">
    <property type="term" value="C:plasma membrane"/>
    <property type="evidence" value="ECO:0007669"/>
    <property type="project" value="UniProtKB-SubCell"/>
</dbReference>
<accession>A0AAW0X5F6</accession>
<keyword evidence="5 12" id="KW-0812">Transmembrane</keyword>
<feature type="transmembrane region" description="Helical" evidence="12">
    <location>
        <begin position="375"/>
        <end position="391"/>
    </location>
</feature>
<evidence type="ECO:0000256" key="1">
    <source>
        <dbReference type="ARBA" id="ARBA00004651"/>
    </source>
</evidence>
<feature type="transmembrane region" description="Helical" evidence="12">
    <location>
        <begin position="642"/>
        <end position="664"/>
    </location>
</feature>
<feature type="transmembrane region" description="Helical" evidence="12">
    <location>
        <begin position="583"/>
        <end position="603"/>
    </location>
</feature>
<feature type="transmembrane region" description="Helical" evidence="12">
    <location>
        <begin position="219"/>
        <end position="238"/>
    </location>
</feature>
<name>A0AAW0X5F6_CHEQU</name>
<keyword evidence="7 12" id="KW-1133">Transmembrane helix</keyword>
<evidence type="ECO:0000256" key="4">
    <source>
        <dbReference type="ARBA" id="ARBA00022475"/>
    </source>
</evidence>
<dbReference type="GO" id="GO:0015252">
    <property type="term" value="F:proton channel activity"/>
    <property type="evidence" value="ECO:0007669"/>
    <property type="project" value="InterPro"/>
</dbReference>
<feature type="compositionally biased region" description="Polar residues" evidence="11">
    <location>
        <begin position="64"/>
        <end position="74"/>
    </location>
</feature>
<feature type="transmembrane region" description="Helical" evidence="12">
    <location>
        <begin position="258"/>
        <end position="279"/>
    </location>
</feature>
<feature type="compositionally biased region" description="Polar residues" evidence="11">
    <location>
        <begin position="98"/>
        <end position="114"/>
    </location>
</feature>
<reference evidence="13 14" key="1">
    <citation type="journal article" date="2024" name="BMC Genomics">
        <title>Genome assembly of redclaw crayfish (Cherax quadricarinatus) provides insights into its immune adaptation and hypoxia tolerance.</title>
        <authorList>
            <person name="Liu Z."/>
            <person name="Zheng J."/>
            <person name="Li H."/>
            <person name="Fang K."/>
            <person name="Wang S."/>
            <person name="He J."/>
            <person name="Zhou D."/>
            <person name="Weng S."/>
            <person name="Chi M."/>
            <person name="Gu Z."/>
            <person name="He J."/>
            <person name="Li F."/>
            <person name="Wang M."/>
        </authorList>
    </citation>
    <scope>NUCLEOTIDE SEQUENCE [LARGE SCALE GENOMIC DNA]</scope>
    <source>
        <strain evidence="13">ZL_2023a</strain>
    </source>
</reference>
<dbReference type="Proteomes" id="UP001445076">
    <property type="component" value="Unassembled WGS sequence"/>
</dbReference>
<evidence type="ECO:0000256" key="3">
    <source>
        <dbReference type="ARBA" id="ARBA00022448"/>
    </source>
</evidence>
<feature type="transmembrane region" description="Helical" evidence="12">
    <location>
        <begin position="785"/>
        <end position="802"/>
    </location>
</feature>
<evidence type="ECO:0000256" key="11">
    <source>
        <dbReference type="SAM" id="MobiDB-lite"/>
    </source>
</evidence>
<keyword evidence="9 12" id="KW-0472">Membrane</keyword>
<dbReference type="PANTHER" id="PTHR21522:SF61">
    <property type="entry name" value="PROTON CHANNEL OTOPLC"/>
    <property type="match status" value="1"/>
</dbReference>
<evidence type="ECO:0000256" key="12">
    <source>
        <dbReference type="SAM" id="Phobius"/>
    </source>
</evidence>
<comment type="similarity">
    <text evidence="2">Belongs to the otopetrin family.</text>
</comment>
<evidence type="ECO:0000313" key="13">
    <source>
        <dbReference type="EMBL" id="KAK8739798.1"/>
    </source>
</evidence>
<keyword evidence="10" id="KW-0407">Ion channel</keyword>
<proteinExistence type="inferred from homology"/>
<dbReference type="AlphaFoldDB" id="A0AAW0X5F6"/>
<evidence type="ECO:0000256" key="10">
    <source>
        <dbReference type="ARBA" id="ARBA00023303"/>
    </source>
</evidence>
<dbReference type="InterPro" id="IPR004878">
    <property type="entry name" value="Otopetrin"/>
</dbReference>
<keyword evidence="6" id="KW-0375">Hydrogen ion transport</keyword>
<keyword evidence="14" id="KW-1185">Reference proteome</keyword>
<feature type="non-terminal residue" evidence="13">
    <location>
        <position position="1"/>
    </location>
</feature>
<protein>
    <recommendedName>
        <fullName evidence="15">Otopetrin-2</fullName>
    </recommendedName>
</protein>
<evidence type="ECO:0008006" key="15">
    <source>
        <dbReference type="Google" id="ProtNLM"/>
    </source>
</evidence>
<keyword evidence="3" id="KW-0813">Transport</keyword>
<evidence type="ECO:0000256" key="8">
    <source>
        <dbReference type="ARBA" id="ARBA00023065"/>
    </source>
</evidence>
<evidence type="ECO:0000256" key="6">
    <source>
        <dbReference type="ARBA" id="ARBA00022781"/>
    </source>
</evidence>
<evidence type="ECO:0000256" key="2">
    <source>
        <dbReference type="ARBA" id="ARBA00006513"/>
    </source>
</evidence>
<feature type="compositionally biased region" description="Basic and acidic residues" evidence="11">
    <location>
        <begin position="82"/>
        <end position="97"/>
    </location>
</feature>
<feature type="transmembrane region" description="Helical" evidence="12">
    <location>
        <begin position="742"/>
        <end position="764"/>
    </location>
</feature>
<feature type="transmembrane region" description="Helical" evidence="12">
    <location>
        <begin position="411"/>
        <end position="432"/>
    </location>
</feature>
<feature type="transmembrane region" description="Helical" evidence="12">
    <location>
        <begin position="444"/>
        <end position="466"/>
    </location>
</feature>
<organism evidence="13 14">
    <name type="scientific">Cherax quadricarinatus</name>
    <name type="common">Australian red claw crayfish</name>
    <dbReference type="NCBI Taxonomy" id="27406"/>
    <lineage>
        <taxon>Eukaryota</taxon>
        <taxon>Metazoa</taxon>
        <taxon>Ecdysozoa</taxon>
        <taxon>Arthropoda</taxon>
        <taxon>Crustacea</taxon>
        <taxon>Multicrustacea</taxon>
        <taxon>Malacostraca</taxon>
        <taxon>Eumalacostraca</taxon>
        <taxon>Eucarida</taxon>
        <taxon>Decapoda</taxon>
        <taxon>Pleocyemata</taxon>
        <taxon>Astacidea</taxon>
        <taxon>Parastacoidea</taxon>
        <taxon>Parastacidae</taxon>
        <taxon>Cherax</taxon>
    </lineage>
</organism>
<feature type="region of interest" description="Disordered" evidence="11">
    <location>
        <begin position="1"/>
        <end position="130"/>
    </location>
</feature>
<evidence type="ECO:0000313" key="14">
    <source>
        <dbReference type="Proteomes" id="UP001445076"/>
    </source>
</evidence>
<comment type="caution">
    <text evidence="13">The sequence shown here is derived from an EMBL/GenBank/DDBJ whole genome shotgun (WGS) entry which is preliminary data.</text>
</comment>
<evidence type="ECO:0000256" key="9">
    <source>
        <dbReference type="ARBA" id="ARBA00023136"/>
    </source>
</evidence>
<sequence>PPSDSTWPPPSPRVPIARPSAHGSSSTPDTAEAEPSGASSFFSSKKIIRWVGVHGGQASEEVPGSSNAPATPTTPHIVVSTSKDDTANTKNNTDKSQFDTPSQLNASSSNGQVLNNPSTPAPPPTPANNAEEKKLRLERLSLNTTMLEFHEGRRQSLDFNMYRKTRRNSMNEMFRRIGGSQTNLQGNSLPSANNIRHFSSRNSLVPSVVDWKQEGNDSLIACLSALYGKLLVVMGMAFPIAEVISHDIPISFYNGFYLYLYIGSIIFLVYAYVFLLRSLNLPTEHLKSKFQSLRDLTRGQVRERAREQSCEREWVSEQETKRMREIKIQGRMSRRDSRVSGCSDVDKESDRASVNTMSFKPPKFAITGSNNHGSMYLKMGAVVFGIGSMIYSGLEVGQYFELKADDDCANVLLVVSPAARMLFTFIQMYFIFLNSRVAISRHRIIARFGLMHMIGTNLCIWLNVLVQETKHEIINLTLGHGHHGGGHPKTPAHHEDNHGDLKAVLGHHADEPHDIMDDNTLHHVINDSHHIPHVPDLNAVHLASGSGDNHKIVRRSSNDGAFSIYECRRSQLMGQLVDNASPFLFPCTIEYSLLCAGVLYVIWKNINKPEVAYDGDSDISTYVARKARHHYSVDCAHANRGLFMGILVLVLTIISLILFFVLINNEDYKSLAILEASIIELSVYGVATVTVVIGMIQMRELEFVPDGEIELDNILLLIAQTGVYIYTSFTVIGGHFTLRDHMVLPLLSAIITLIQTTLQTIFILDATRRCCYNHEQLERKPGREMVTFLLVCNLAMWAINTFETSRADAHPTQLNFYGIWAWTIISHVSMPLAIFYRFHVTVCLCEIWKRSYKLKSDF</sequence>
<feature type="transmembrane region" description="Helical" evidence="12">
    <location>
        <begin position="814"/>
        <end position="836"/>
    </location>
</feature>
<feature type="transmembrane region" description="Helical" evidence="12">
    <location>
        <begin position="670"/>
        <end position="693"/>
    </location>
</feature>
<keyword evidence="8" id="KW-0406">Ion transport</keyword>